<evidence type="ECO:0000313" key="3">
    <source>
        <dbReference type="Proteomes" id="UP001055057"/>
    </source>
</evidence>
<reference evidence="2" key="1">
    <citation type="journal article" date="2021" name="Front. Microbiol.">
        <title>Comprehensive Comparative Genomics and Phenotyping of Methylobacterium Species.</title>
        <authorList>
            <person name="Alessa O."/>
            <person name="Ogura Y."/>
            <person name="Fujitani Y."/>
            <person name="Takami H."/>
            <person name="Hayashi T."/>
            <person name="Sahin N."/>
            <person name="Tani A."/>
        </authorList>
    </citation>
    <scope>NUCLEOTIDE SEQUENCE</scope>
    <source>
        <strain evidence="2">DSM 23632</strain>
    </source>
</reference>
<comment type="caution">
    <text evidence="2">The sequence shown here is derived from an EMBL/GenBank/DDBJ whole genome shotgun (WGS) entry which is preliminary data.</text>
</comment>
<name>A0ABQ4U6X7_9HYPH</name>
<proteinExistence type="predicted"/>
<sequence>MVAAVPHRPFDHARTVLQDDVVGAVAVEVADGTDGVAGGPIGDVVAGLVLAVAHDPVDDGAAVLEQDVGCTVAVKVTRAAHREAGGAIRDQGVVGNSRVADRPVAHGAARLQQKVRRAVPVQVVGDGPGEVHGPVGETQALDRGQRVGEAGGRHRVGAVAGAGDRGRRAGDVEGRGVDARAAVDRVVAAVAGQRVVGTVAGEPVVARAADGGLDHGALGDRDVVGQAARAAEGARGQVHGGALRETGQVEGVVGALVVERHHRRGVVAEIVQAAQETGDVRIEPEHLPAGELRLAGGRRPVELLDRQDVALHHRVGRRAVVTVRRHAPVGAGDRVASAVLGGAGVAPVDVGHERPHPLVVGAVLLRRRIDVAVVGTLVPEAEQVADLVDDGGLAVAAHRVEVAGKVEAGAAGVDRDPGLVRMAAEGGAAGGRGRAGLVGAAVAAALEQDVGGRARAGCGERDVGDRRPHREGAQDRGLLGRREGRSAIEEIADGRAGARGRGTPLVGGATGRSPVGGARRRPVRVQRVHVGDFLREGRADGACVVSGRGRGGLRTRQDRIGADHPAVIVRLGDEIAGAVVPAACAHVPSLHRRDRARANSRHMPTIRSAPCDMTCRT</sequence>
<feature type="region of interest" description="Disordered" evidence="1">
    <location>
        <begin position="497"/>
        <end position="520"/>
    </location>
</feature>
<evidence type="ECO:0000256" key="1">
    <source>
        <dbReference type="SAM" id="MobiDB-lite"/>
    </source>
</evidence>
<feature type="compositionally biased region" description="Basic and acidic residues" evidence="1">
    <location>
        <begin position="458"/>
        <end position="482"/>
    </location>
</feature>
<reference evidence="2" key="2">
    <citation type="submission" date="2021-08" db="EMBL/GenBank/DDBJ databases">
        <authorList>
            <person name="Tani A."/>
            <person name="Ola A."/>
            <person name="Ogura Y."/>
            <person name="Katsura K."/>
            <person name="Hayashi T."/>
        </authorList>
    </citation>
    <scope>NUCLEOTIDE SEQUENCE</scope>
    <source>
        <strain evidence="2">DSM 23632</strain>
    </source>
</reference>
<accession>A0ABQ4U6X7</accession>
<evidence type="ECO:0000313" key="2">
    <source>
        <dbReference type="EMBL" id="GJE62622.1"/>
    </source>
</evidence>
<organism evidence="2 3">
    <name type="scientific">Methylobacterium trifolii</name>
    <dbReference type="NCBI Taxonomy" id="1003092"/>
    <lineage>
        <taxon>Bacteria</taxon>
        <taxon>Pseudomonadati</taxon>
        <taxon>Pseudomonadota</taxon>
        <taxon>Alphaproteobacteria</taxon>
        <taxon>Hyphomicrobiales</taxon>
        <taxon>Methylobacteriaceae</taxon>
        <taxon>Methylobacterium</taxon>
    </lineage>
</organism>
<gene>
    <name evidence="2" type="ORF">MPOCJGCO_4755</name>
</gene>
<protein>
    <submittedName>
        <fullName evidence="2">Uncharacterized protein</fullName>
    </submittedName>
</protein>
<dbReference type="EMBL" id="BPRB01000358">
    <property type="protein sequence ID" value="GJE62622.1"/>
    <property type="molecule type" value="Genomic_DNA"/>
</dbReference>
<keyword evidence="3" id="KW-1185">Reference proteome</keyword>
<dbReference type="Proteomes" id="UP001055057">
    <property type="component" value="Unassembled WGS sequence"/>
</dbReference>
<feature type="region of interest" description="Disordered" evidence="1">
    <location>
        <begin position="455"/>
        <end position="482"/>
    </location>
</feature>